<dbReference type="InterPro" id="IPR050109">
    <property type="entry name" value="HTH-type_TetR-like_transc_reg"/>
</dbReference>
<evidence type="ECO:0000256" key="2">
    <source>
        <dbReference type="ARBA" id="ARBA00023125"/>
    </source>
</evidence>
<name>A0A1N6HQM5_9MICO</name>
<dbReference type="InterPro" id="IPR009057">
    <property type="entry name" value="Homeodomain-like_sf"/>
</dbReference>
<dbReference type="Pfam" id="PF00440">
    <property type="entry name" value="TetR_N"/>
    <property type="match status" value="1"/>
</dbReference>
<organism evidence="6 7">
    <name type="scientific">Agromyces cerinus subsp. cerinus</name>
    <dbReference type="NCBI Taxonomy" id="232089"/>
    <lineage>
        <taxon>Bacteria</taxon>
        <taxon>Bacillati</taxon>
        <taxon>Actinomycetota</taxon>
        <taxon>Actinomycetes</taxon>
        <taxon>Micrococcales</taxon>
        <taxon>Microbacteriaceae</taxon>
        <taxon>Agromyces</taxon>
    </lineage>
</organism>
<evidence type="ECO:0000256" key="1">
    <source>
        <dbReference type="ARBA" id="ARBA00023015"/>
    </source>
</evidence>
<dbReference type="Proteomes" id="UP000184699">
    <property type="component" value="Unassembled WGS sequence"/>
</dbReference>
<dbReference type="PANTHER" id="PTHR30055:SF234">
    <property type="entry name" value="HTH-TYPE TRANSCRIPTIONAL REGULATOR BETI"/>
    <property type="match status" value="1"/>
</dbReference>
<keyword evidence="2 4" id="KW-0238">DNA-binding</keyword>
<evidence type="ECO:0000259" key="5">
    <source>
        <dbReference type="PROSITE" id="PS50977"/>
    </source>
</evidence>
<evidence type="ECO:0000256" key="3">
    <source>
        <dbReference type="ARBA" id="ARBA00023163"/>
    </source>
</evidence>
<reference evidence="7" key="1">
    <citation type="submission" date="2016-11" db="EMBL/GenBank/DDBJ databases">
        <authorList>
            <person name="Varghese N."/>
            <person name="Submissions S."/>
        </authorList>
    </citation>
    <scope>NUCLEOTIDE SEQUENCE [LARGE SCALE GENOMIC DNA]</scope>
    <source>
        <strain evidence="7">DSM 8595</strain>
    </source>
</reference>
<dbReference type="InterPro" id="IPR001647">
    <property type="entry name" value="HTH_TetR"/>
</dbReference>
<dbReference type="PANTHER" id="PTHR30055">
    <property type="entry name" value="HTH-TYPE TRANSCRIPTIONAL REGULATOR RUTR"/>
    <property type="match status" value="1"/>
</dbReference>
<dbReference type="EMBL" id="FSRJ01000004">
    <property type="protein sequence ID" value="SIO22087.1"/>
    <property type="molecule type" value="Genomic_DNA"/>
</dbReference>
<dbReference type="GO" id="GO:0003700">
    <property type="term" value="F:DNA-binding transcription factor activity"/>
    <property type="evidence" value="ECO:0007669"/>
    <property type="project" value="TreeGrafter"/>
</dbReference>
<dbReference type="STRING" id="232089.SAMN05443544_3408"/>
<gene>
    <name evidence="6" type="ORF">SAMN05443544_3408</name>
</gene>
<sequence length="207" mass="22218">MPVEERRAAIAQATLPLLVAHGRDVTTRQIADASGVAEGTLFRVFDDKEAIIDAAVEHFLDPEPFRAALRSIDPSLPLELKIELVLARFLDRFSGIFGVFAALGNRPRPPAQNLEIITGIFDELLAPDLEALRVPPAQVFKFVRLVAFSSAMPQFGPTIGLDTDELAHLIVHGIATPAGPPPRAASDAVLEPTLQTTPTSPMGTTPC</sequence>
<evidence type="ECO:0000256" key="4">
    <source>
        <dbReference type="PROSITE-ProRule" id="PRU00335"/>
    </source>
</evidence>
<dbReference type="PROSITE" id="PS50977">
    <property type="entry name" value="HTH_TETR_2"/>
    <property type="match status" value="1"/>
</dbReference>
<keyword evidence="3" id="KW-0804">Transcription</keyword>
<dbReference type="GO" id="GO:0000976">
    <property type="term" value="F:transcription cis-regulatory region binding"/>
    <property type="evidence" value="ECO:0007669"/>
    <property type="project" value="TreeGrafter"/>
</dbReference>
<keyword evidence="1" id="KW-0805">Transcription regulation</keyword>
<proteinExistence type="predicted"/>
<accession>A0A1N6HQM5</accession>
<feature type="DNA-binding region" description="H-T-H motif" evidence="4">
    <location>
        <begin position="26"/>
        <end position="45"/>
    </location>
</feature>
<keyword evidence="7" id="KW-1185">Reference proteome</keyword>
<evidence type="ECO:0000313" key="6">
    <source>
        <dbReference type="EMBL" id="SIO22087.1"/>
    </source>
</evidence>
<dbReference type="Gene3D" id="1.10.357.10">
    <property type="entry name" value="Tetracycline Repressor, domain 2"/>
    <property type="match status" value="1"/>
</dbReference>
<dbReference type="AlphaFoldDB" id="A0A1N6HQM5"/>
<feature type="domain" description="HTH tetR-type" evidence="5">
    <location>
        <begin position="4"/>
        <end position="63"/>
    </location>
</feature>
<protein>
    <submittedName>
        <fullName evidence="6">Transcriptional regulator, TetR family</fullName>
    </submittedName>
</protein>
<dbReference type="SUPFAM" id="SSF46689">
    <property type="entry name" value="Homeodomain-like"/>
    <property type="match status" value="1"/>
</dbReference>
<evidence type="ECO:0000313" key="7">
    <source>
        <dbReference type="Proteomes" id="UP000184699"/>
    </source>
</evidence>